<organism evidence="2 3">
    <name type="scientific">Botrimarina hoheduenensis</name>
    <dbReference type="NCBI Taxonomy" id="2528000"/>
    <lineage>
        <taxon>Bacteria</taxon>
        <taxon>Pseudomonadati</taxon>
        <taxon>Planctomycetota</taxon>
        <taxon>Planctomycetia</taxon>
        <taxon>Pirellulales</taxon>
        <taxon>Lacipirellulaceae</taxon>
        <taxon>Botrimarina</taxon>
    </lineage>
</organism>
<reference evidence="2 3" key="1">
    <citation type="submission" date="2019-02" db="EMBL/GenBank/DDBJ databases">
        <title>Deep-cultivation of Planctomycetes and their phenomic and genomic characterization uncovers novel biology.</title>
        <authorList>
            <person name="Wiegand S."/>
            <person name="Jogler M."/>
            <person name="Boedeker C."/>
            <person name="Pinto D."/>
            <person name="Vollmers J."/>
            <person name="Rivas-Marin E."/>
            <person name="Kohn T."/>
            <person name="Peeters S.H."/>
            <person name="Heuer A."/>
            <person name="Rast P."/>
            <person name="Oberbeckmann S."/>
            <person name="Bunk B."/>
            <person name="Jeske O."/>
            <person name="Meyerdierks A."/>
            <person name="Storesund J.E."/>
            <person name="Kallscheuer N."/>
            <person name="Luecker S."/>
            <person name="Lage O.M."/>
            <person name="Pohl T."/>
            <person name="Merkel B.J."/>
            <person name="Hornburger P."/>
            <person name="Mueller R.-W."/>
            <person name="Bruemmer F."/>
            <person name="Labrenz M."/>
            <person name="Spormann A.M."/>
            <person name="Op Den Camp H."/>
            <person name="Overmann J."/>
            <person name="Amann R."/>
            <person name="Jetten M.S.M."/>
            <person name="Mascher T."/>
            <person name="Medema M.H."/>
            <person name="Devos D.P."/>
            <person name="Kaster A.-K."/>
            <person name="Ovreas L."/>
            <person name="Rohde M."/>
            <person name="Galperin M.Y."/>
            <person name="Jogler C."/>
        </authorList>
    </citation>
    <scope>NUCLEOTIDE SEQUENCE [LARGE SCALE GENOMIC DNA]</scope>
    <source>
        <strain evidence="2 3">Pla111</strain>
    </source>
</reference>
<accession>A0A5C5W982</accession>
<feature type="transmembrane region" description="Helical" evidence="1">
    <location>
        <begin position="38"/>
        <end position="56"/>
    </location>
</feature>
<keyword evidence="1" id="KW-1133">Transmembrane helix</keyword>
<proteinExistence type="predicted"/>
<dbReference type="RefSeq" id="WP_146571598.1">
    <property type="nucleotide sequence ID" value="NZ_SJPH01000002.1"/>
</dbReference>
<keyword evidence="3" id="KW-1185">Reference proteome</keyword>
<sequence length="112" mass="11751">MDSVWPTIPAVVWIVTHLCGVVAAWLSRLPLSSRAAAFARGGLAGSFVGVACFALFNPQTETLGWVGSAATLGVMTIAAVWDTARGDAAEEDLTLSRLIAVHELSLASRQAR</sequence>
<comment type="caution">
    <text evidence="2">The sequence shown here is derived from an EMBL/GenBank/DDBJ whole genome shotgun (WGS) entry which is preliminary data.</text>
</comment>
<evidence type="ECO:0000313" key="2">
    <source>
        <dbReference type="EMBL" id="TWT47174.1"/>
    </source>
</evidence>
<feature type="transmembrane region" description="Helical" evidence="1">
    <location>
        <begin position="6"/>
        <end position="26"/>
    </location>
</feature>
<evidence type="ECO:0000256" key="1">
    <source>
        <dbReference type="SAM" id="Phobius"/>
    </source>
</evidence>
<name>A0A5C5W982_9BACT</name>
<dbReference type="AlphaFoldDB" id="A0A5C5W982"/>
<keyword evidence="1" id="KW-0472">Membrane</keyword>
<protein>
    <submittedName>
        <fullName evidence="2">Uncharacterized protein</fullName>
    </submittedName>
</protein>
<dbReference type="Proteomes" id="UP000318995">
    <property type="component" value="Unassembled WGS sequence"/>
</dbReference>
<gene>
    <name evidence="2" type="ORF">Pla111_07850</name>
</gene>
<feature type="transmembrane region" description="Helical" evidence="1">
    <location>
        <begin position="62"/>
        <end position="81"/>
    </location>
</feature>
<keyword evidence="1" id="KW-0812">Transmembrane</keyword>
<evidence type="ECO:0000313" key="3">
    <source>
        <dbReference type="Proteomes" id="UP000318995"/>
    </source>
</evidence>
<dbReference type="EMBL" id="SJPH01000002">
    <property type="protein sequence ID" value="TWT47174.1"/>
    <property type="molecule type" value="Genomic_DNA"/>
</dbReference>